<organism evidence="1 2">
    <name type="scientific">Dreissena polymorpha</name>
    <name type="common">Zebra mussel</name>
    <name type="synonym">Mytilus polymorpha</name>
    <dbReference type="NCBI Taxonomy" id="45954"/>
    <lineage>
        <taxon>Eukaryota</taxon>
        <taxon>Metazoa</taxon>
        <taxon>Spiralia</taxon>
        <taxon>Lophotrochozoa</taxon>
        <taxon>Mollusca</taxon>
        <taxon>Bivalvia</taxon>
        <taxon>Autobranchia</taxon>
        <taxon>Heteroconchia</taxon>
        <taxon>Euheterodonta</taxon>
        <taxon>Imparidentia</taxon>
        <taxon>Neoheterodontei</taxon>
        <taxon>Myida</taxon>
        <taxon>Dreissenoidea</taxon>
        <taxon>Dreissenidae</taxon>
        <taxon>Dreissena</taxon>
    </lineage>
</organism>
<reference evidence="1" key="2">
    <citation type="submission" date="2020-11" db="EMBL/GenBank/DDBJ databases">
        <authorList>
            <person name="McCartney M.A."/>
            <person name="Auch B."/>
            <person name="Kono T."/>
            <person name="Mallez S."/>
            <person name="Becker A."/>
            <person name="Gohl D.M."/>
            <person name="Silverstein K.A.T."/>
            <person name="Koren S."/>
            <person name="Bechman K.B."/>
            <person name="Herman A."/>
            <person name="Abrahante J.E."/>
            <person name="Garbe J."/>
        </authorList>
    </citation>
    <scope>NUCLEOTIDE SEQUENCE</scope>
    <source>
        <strain evidence="1">Duluth1</strain>
        <tissue evidence="1">Whole animal</tissue>
    </source>
</reference>
<accession>A0A9D4E752</accession>
<keyword evidence="2" id="KW-1185">Reference proteome</keyword>
<gene>
    <name evidence="1" type="ORF">DPMN_175773</name>
</gene>
<name>A0A9D4E752_DREPO</name>
<reference evidence="1" key="1">
    <citation type="journal article" date="2019" name="bioRxiv">
        <title>The Genome of the Zebra Mussel, Dreissena polymorpha: A Resource for Invasive Species Research.</title>
        <authorList>
            <person name="McCartney M.A."/>
            <person name="Auch B."/>
            <person name="Kono T."/>
            <person name="Mallez S."/>
            <person name="Zhang Y."/>
            <person name="Obille A."/>
            <person name="Becker A."/>
            <person name="Abrahante J.E."/>
            <person name="Garbe J."/>
            <person name="Badalamenti J.P."/>
            <person name="Herman A."/>
            <person name="Mangelson H."/>
            <person name="Liachko I."/>
            <person name="Sullivan S."/>
            <person name="Sone E.D."/>
            <person name="Koren S."/>
            <person name="Silverstein K.A.T."/>
            <person name="Beckman K.B."/>
            <person name="Gohl D.M."/>
        </authorList>
    </citation>
    <scope>NUCLEOTIDE SEQUENCE</scope>
    <source>
        <strain evidence="1">Duluth1</strain>
        <tissue evidence="1">Whole animal</tissue>
    </source>
</reference>
<dbReference type="EMBL" id="JAIWYP010000009">
    <property type="protein sequence ID" value="KAH3774391.1"/>
    <property type="molecule type" value="Genomic_DNA"/>
</dbReference>
<sequence length="82" mass="9529">MEYSEETPHGVFRGNSTWRTQRKLLMKYPEKAPQPGGNSTWSIWRKLYIEYPEETPHRVPGGNSTCPVWRFVTKLTCTRGGN</sequence>
<dbReference type="Proteomes" id="UP000828390">
    <property type="component" value="Unassembled WGS sequence"/>
</dbReference>
<comment type="caution">
    <text evidence="1">The sequence shown here is derived from an EMBL/GenBank/DDBJ whole genome shotgun (WGS) entry which is preliminary data.</text>
</comment>
<protein>
    <submittedName>
        <fullName evidence="1">Uncharacterized protein</fullName>
    </submittedName>
</protein>
<evidence type="ECO:0000313" key="2">
    <source>
        <dbReference type="Proteomes" id="UP000828390"/>
    </source>
</evidence>
<dbReference type="AlphaFoldDB" id="A0A9D4E752"/>
<proteinExistence type="predicted"/>
<evidence type="ECO:0000313" key="1">
    <source>
        <dbReference type="EMBL" id="KAH3774391.1"/>
    </source>
</evidence>